<gene>
    <name evidence="1" type="ORF">BN13_1040004</name>
</gene>
<dbReference type="RefSeq" id="WP_162199967.1">
    <property type="nucleotide sequence ID" value="NZ_HF571038.1"/>
</dbReference>
<name>A0A077M2X9_9MICO</name>
<dbReference type="EMBL" id="CAJC01000007">
    <property type="protein sequence ID" value="CCI51456.1"/>
    <property type="molecule type" value="Genomic_DNA"/>
</dbReference>
<evidence type="ECO:0000313" key="2">
    <source>
        <dbReference type="Proteomes" id="UP000035720"/>
    </source>
</evidence>
<evidence type="ECO:0000313" key="1">
    <source>
        <dbReference type="EMBL" id="CCI51456.1"/>
    </source>
</evidence>
<dbReference type="Proteomes" id="UP000035720">
    <property type="component" value="Unassembled WGS sequence"/>
</dbReference>
<protein>
    <recommendedName>
        <fullName evidence="3">RDD domain-containing protein</fullName>
    </recommendedName>
</protein>
<keyword evidence="2" id="KW-1185">Reference proteome</keyword>
<dbReference type="AlphaFoldDB" id="A0A077M2X9"/>
<comment type="caution">
    <text evidence="1">The sequence shown here is derived from an EMBL/GenBank/DDBJ whole genome shotgun (WGS) entry which is preliminary data.</text>
</comment>
<evidence type="ECO:0008006" key="3">
    <source>
        <dbReference type="Google" id="ProtNLM"/>
    </source>
</evidence>
<organism evidence="1 2">
    <name type="scientific">Nostocoides jenkinsii Ben 74</name>
    <dbReference type="NCBI Taxonomy" id="1193518"/>
    <lineage>
        <taxon>Bacteria</taxon>
        <taxon>Bacillati</taxon>
        <taxon>Actinomycetota</taxon>
        <taxon>Actinomycetes</taxon>
        <taxon>Micrococcales</taxon>
        <taxon>Intrasporangiaceae</taxon>
        <taxon>Nostocoides</taxon>
    </lineage>
</organism>
<reference evidence="1 2" key="1">
    <citation type="journal article" date="2013" name="ISME J.">
        <title>A metabolic model for members of the genus Tetrasphaera involved in enhanced biological phosphorus removal.</title>
        <authorList>
            <person name="Kristiansen R."/>
            <person name="Nguyen H.T.T."/>
            <person name="Saunders A.M."/>
            <person name="Nielsen J.L."/>
            <person name="Wimmer R."/>
            <person name="Le V.Q."/>
            <person name="McIlroy S.J."/>
            <person name="Petrovski S."/>
            <person name="Seviour R.J."/>
            <person name="Calteau A."/>
            <person name="Nielsen K.L."/>
            <person name="Nielsen P.H."/>
        </authorList>
    </citation>
    <scope>NUCLEOTIDE SEQUENCE [LARGE SCALE GENOMIC DNA]</scope>
    <source>
        <strain evidence="1 2">Ben 74</strain>
    </source>
</reference>
<sequence length="48" mass="5294">MIPGLFGFIGSLISLADVLFPLRDAKRQALHDKMADTVVVRGQQPKRS</sequence>
<accession>A0A077M2X9</accession>
<proteinExistence type="predicted"/>